<dbReference type="Pfam" id="PF13379">
    <property type="entry name" value="NMT1_2"/>
    <property type="match status" value="1"/>
</dbReference>
<organism evidence="1 2">
    <name type="scientific">Streptomyces xinghaiensis</name>
    <dbReference type="NCBI Taxonomy" id="1038928"/>
    <lineage>
        <taxon>Bacteria</taxon>
        <taxon>Bacillati</taxon>
        <taxon>Actinomycetota</taxon>
        <taxon>Actinomycetes</taxon>
        <taxon>Kitasatosporales</taxon>
        <taxon>Streptomycetaceae</taxon>
        <taxon>Streptomyces</taxon>
    </lineage>
</organism>
<reference evidence="1 2" key="1">
    <citation type="journal article" date="2014" name="Genome Announc.">
        <title>Draft Genome Sequence of Streptomyces fradiae ATCC 19609, a Strain Highly Sensitive to Antibiotics.</title>
        <authorList>
            <person name="Bekker O.B."/>
            <person name="Klimina K.M."/>
            <person name="Vatlin A.A."/>
            <person name="Zakharevich N.V."/>
            <person name="Kasianov A.S."/>
            <person name="Danilenko V.N."/>
        </authorList>
    </citation>
    <scope>NUCLEOTIDE SEQUENCE [LARGE SCALE GENOMIC DNA]</scope>
    <source>
        <strain evidence="1 2">ATCC 19609</strain>
    </source>
</reference>
<evidence type="ECO:0000313" key="1">
    <source>
        <dbReference type="EMBL" id="RKM91814.1"/>
    </source>
</evidence>
<gene>
    <name evidence="1" type="ORF">SFRA_027480</name>
</gene>
<evidence type="ECO:0000313" key="2">
    <source>
        <dbReference type="Proteomes" id="UP000028058"/>
    </source>
</evidence>
<sequence>MSPTLLTACSNGGSAGKGGTLSIGQISDSVAFFPLFIAEKRGFFKDEGLSLGDRPRLGTGAKVAAALKSGSIDIGAGVMTDVLNLAENDAQARLTTSLVTEYYVDIVVKKGFSTQGSSLKEKTRALAGKKIGITGPGSGTEALVNYLFGLAGLDPRTDATLVNLGAVSSAALGALKAGRVDALAFFQPIGQQAEAAGIGDIYISPAAGDVPSLTGALHGVAFTLSGVLKEKSAEIASFQSAIGRSLKFIAGDASEVRDLLGEYLSSAPGPALDALVPILRKESPASAAVAGKSYGIARDFHVDSGLVKSAPSYGKLVPEAFR</sequence>
<accession>A0A3M8F651</accession>
<protein>
    <submittedName>
        <fullName evidence="1">ABC transporter substrate-binding protein</fullName>
    </submittedName>
</protein>
<dbReference type="AlphaFoldDB" id="A0A3M8F651"/>
<dbReference type="SUPFAM" id="SSF53850">
    <property type="entry name" value="Periplasmic binding protein-like II"/>
    <property type="match status" value="1"/>
</dbReference>
<dbReference type="EMBL" id="JNAD02000016">
    <property type="protein sequence ID" value="RKM91814.1"/>
    <property type="molecule type" value="Genomic_DNA"/>
</dbReference>
<dbReference type="PANTHER" id="PTHR30024">
    <property type="entry name" value="ALIPHATIC SULFONATES-BINDING PROTEIN-RELATED"/>
    <property type="match status" value="1"/>
</dbReference>
<name>A0A3M8F651_9ACTN</name>
<dbReference type="Proteomes" id="UP000028058">
    <property type="component" value="Unassembled WGS sequence"/>
</dbReference>
<proteinExistence type="predicted"/>
<keyword evidence="2" id="KW-1185">Reference proteome</keyword>
<dbReference type="Gene3D" id="3.40.190.10">
    <property type="entry name" value="Periplasmic binding protein-like II"/>
    <property type="match status" value="2"/>
</dbReference>
<dbReference type="OrthoDB" id="9806288at2"/>
<comment type="caution">
    <text evidence="1">The sequence shown here is derived from an EMBL/GenBank/DDBJ whole genome shotgun (WGS) entry which is preliminary data.</text>
</comment>